<evidence type="ECO:0000313" key="2">
    <source>
        <dbReference type="EnsemblPlants" id="AES99217"/>
    </source>
</evidence>
<dbReference type="AlphaFoldDB" id="G7KG30"/>
<reference evidence="1 3" key="2">
    <citation type="journal article" date="2014" name="BMC Genomics">
        <title>An improved genome release (version Mt4.0) for the model legume Medicago truncatula.</title>
        <authorList>
            <person name="Tang H."/>
            <person name="Krishnakumar V."/>
            <person name="Bidwell S."/>
            <person name="Rosen B."/>
            <person name="Chan A."/>
            <person name="Zhou S."/>
            <person name="Gentzbittel L."/>
            <person name="Childs K.L."/>
            <person name="Yandell M."/>
            <person name="Gundlach H."/>
            <person name="Mayer K.F."/>
            <person name="Schwartz D.C."/>
            <person name="Town C.D."/>
        </authorList>
    </citation>
    <scope>GENOME REANNOTATION</scope>
    <source>
        <strain evidence="2 3">cv. Jemalong A17</strain>
    </source>
</reference>
<reference evidence="1 3" key="1">
    <citation type="journal article" date="2011" name="Nature">
        <title>The Medicago genome provides insight into the evolution of rhizobial symbioses.</title>
        <authorList>
            <person name="Young N.D."/>
            <person name="Debelle F."/>
            <person name="Oldroyd G.E."/>
            <person name="Geurts R."/>
            <person name="Cannon S.B."/>
            <person name="Udvardi M.K."/>
            <person name="Benedito V.A."/>
            <person name="Mayer K.F."/>
            <person name="Gouzy J."/>
            <person name="Schoof H."/>
            <person name="Van de Peer Y."/>
            <person name="Proost S."/>
            <person name="Cook D.R."/>
            <person name="Meyers B.C."/>
            <person name="Spannagl M."/>
            <person name="Cheung F."/>
            <person name="De Mita S."/>
            <person name="Krishnakumar V."/>
            <person name="Gundlach H."/>
            <person name="Zhou S."/>
            <person name="Mudge J."/>
            <person name="Bharti A.K."/>
            <person name="Murray J.D."/>
            <person name="Naoumkina M.A."/>
            <person name="Rosen B."/>
            <person name="Silverstein K.A."/>
            <person name="Tang H."/>
            <person name="Rombauts S."/>
            <person name="Zhao P.X."/>
            <person name="Zhou P."/>
            <person name="Barbe V."/>
            <person name="Bardou P."/>
            <person name="Bechner M."/>
            <person name="Bellec A."/>
            <person name="Berger A."/>
            <person name="Berges H."/>
            <person name="Bidwell S."/>
            <person name="Bisseling T."/>
            <person name="Choisne N."/>
            <person name="Couloux A."/>
            <person name="Denny R."/>
            <person name="Deshpande S."/>
            <person name="Dai X."/>
            <person name="Doyle J.J."/>
            <person name="Dudez A.M."/>
            <person name="Farmer A.D."/>
            <person name="Fouteau S."/>
            <person name="Franken C."/>
            <person name="Gibelin C."/>
            <person name="Gish J."/>
            <person name="Goldstein S."/>
            <person name="Gonzalez A.J."/>
            <person name="Green P.J."/>
            <person name="Hallab A."/>
            <person name="Hartog M."/>
            <person name="Hua A."/>
            <person name="Humphray S.J."/>
            <person name="Jeong D.H."/>
            <person name="Jing Y."/>
            <person name="Jocker A."/>
            <person name="Kenton S.M."/>
            <person name="Kim D.J."/>
            <person name="Klee K."/>
            <person name="Lai H."/>
            <person name="Lang C."/>
            <person name="Lin S."/>
            <person name="Macmil S.L."/>
            <person name="Magdelenat G."/>
            <person name="Matthews L."/>
            <person name="McCorrison J."/>
            <person name="Monaghan E.L."/>
            <person name="Mun J.H."/>
            <person name="Najar F.Z."/>
            <person name="Nicholson C."/>
            <person name="Noirot C."/>
            <person name="O'Bleness M."/>
            <person name="Paule C.R."/>
            <person name="Poulain J."/>
            <person name="Prion F."/>
            <person name="Qin B."/>
            <person name="Qu C."/>
            <person name="Retzel E.F."/>
            <person name="Riddle C."/>
            <person name="Sallet E."/>
            <person name="Samain S."/>
            <person name="Samson N."/>
            <person name="Sanders I."/>
            <person name="Saurat O."/>
            <person name="Scarpelli C."/>
            <person name="Schiex T."/>
            <person name="Segurens B."/>
            <person name="Severin A.J."/>
            <person name="Sherrier D.J."/>
            <person name="Shi R."/>
            <person name="Sims S."/>
            <person name="Singer S.R."/>
            <person name="Sinharoy S."/>
            <person name="Sterck L."/>
            <person name="Viollet A."/>
            <person name="Wang B.B."/>
            <person name="Wang K."/>
            <person name="Wang M."/>
            <person name="Wang X."/>
            <person name="Warfsmann J."/>
            <person name="Weissenbach J."/>
            <person name="White D.D."/>
            <person name="White J.D."/>
            <person name="Wiley G.B."/>
            <person name="Wincker P."/>
            <person name="Xing Y."/>
            <person name="Yang L."/>
            <person name="Yao Z."/>
            <person name="Ying F."/>
            <person name="Zhai J."/>
            <person name="Zhou L."/>
            <person name="Zuber A."/>
            <person name="Denarie J."/>
            <person name="Dixon R.A."/>
            <person name="May G.D."/>
            <person name="Schwartz D.C."/>
            <person name="Rogers J."/>
            <person name="Quetier F."/>
            <person name="Town C.D."/>
            <person name="Roe B.A."/>
        </authorList>
    </citation>
    <scope>NUCLEOTIDE SEQUENCE [LARGE SCALE GENOMIC DNA]</scope>
    <source>
        <strain evidence="1">A17</strain>
        <strain evidence="2 3">cv. Jemalong A17</strain>
    </source>
</reference>
<evidence type="ECO:0000313" key="1">
    <source>
        <dbReference type="EMBL" id="AES99217.1"/>
    </source>
</evidence>
<dbReference type="EnsemblPlants" id="AES99217">
    <property type="protein sequence ID" value="AES99217"/>
    <property type="gene ID" value="MTR_5g077910"/>
</dbReference>
<gene>
    <name evidence="1" type="ordered locus">MTR_5g077910</name>
</gene>
<dbReference type="HOGENOM" id="CLU_2779702_0_0_1"/>
<organism evidence="1 3">
    <name type="scientific">Medicago truncatula</name>
    <name type="common">Barrel medic</name>
    <name type="synonym">Medicago tribuloides</name>
    <dbReference type="NCBI Taxonomy" id="3880"/>
    <lineage>
        <taxon>Eukaryota</taxon>
        <taxon>Viridiplantae</taxon>
        <taxon>Streptophyta</taxon>
        <taxon>Embryophyta</taxon>
        <taxon>Tracheophyta</taxon>
        <taxon>Spermatophyta</taxon>
        <taxon>Magnoliopsida</taxon>
        <taxon>eudicotyledons</taxon>
        <taxon>Gunneridae</taxon>
        <taxon>Pentapetalae</taxon>
        <taxon>rosids</taxon>
        <taxon>fabids</taxon>
        <taxon>Fabales</taxon>
        <taxon>Fabaceae</taxon>
        <taxon>Papilionoideae</taxon>
        <taxon>50 kb inversion clade</taxon>
        <taxon>NPAAA clade</taxon>
        <taxon>Hologalegina</taxon>
        <taxon>IRL clade</taxon>
        <taxon>Trifolieae</taxon>
        <taxon>Medicago</taxon>
    </lineage>
</organism>
<protein>
    <submittedName>
        <fullName evidence="1">PPR repeat protein</fullName>
    </submittedName>
</protein>
<evidence type="ECO:0000313" key="3">
    <source>
        <dbReference type="Proteomes" id="UP000002051"/>
    </source>
</evidence>
<sequence length="69" mass="7657">MLKCLLDVMLNLGVVPNDVTFNILLHGPCKYGSSLDLNIFNGEKRLVSDYAYTARHNKSSKISKDGLKS</sequence>
<accession>G7KG30</accession>
<reference evidence="2" key="3">
    <citation type="submission" date="2015-04" db="UniProtKB">
        <authorList>
            <consortium name="EnsemblPlants"/>
        </authorList>
    </citation>
    <scope>IDENTIFICATION</scope>
    <source>
        <strain evidence="2">cv. Jemalong A17</strain>
    </source>
</reference>
<dbReference type="EMBL" id="CM001221">
    <property type="protein sequence ID" value="AES99217.1"/>
    <property type="molecule type" value="Genomic_DNA"/>
</dbReference>
<dbReference type="PaxDb" id="3880-AES99217"/>
<name>G7KG30_MEDTR</name>
<keyword evidence="3" id="KW-1185">Reference proteome</keyword>
<proteinExistence type="predicted"/>
<dbReference type="Proteomes" id="UP000002051">
    <property type="component" value="Chromosome 5"/>
</dbReference>